<evidence type="ECO:0000313" key="1">
    <source>
        <dbReference type="EMBL" id="KNC97963.1"/>
    </source>
</evidence>
<dbReference type="GeneID" id="27692549"/>
<protein>
    <submittedName>
        <fullName evidence="1">Uncharacterized protein</fullName>
    </submittedName>
</protein>
<keyword evidence="2" id="KW-1185">Reference proteome</keyword>
<organism evidence="1 2">
    <name type="scientific">Spizellomyces punctatus (strain DAOM BR117)</name>
    <dbReference type="NCBI Taxonomy" id="645134"/>
    <lineage>
        <taxon>Eukaryota</taxon>
        <taxon>Fungi</taxon>
        <taxon>Fungi incertae sedis</taxon>
        <taxon>Chytridiomycota</taxon>
        <taxon>Chytridiomycota incertae sedis</taxon>
        <taxon>Chytridiomycetes</taxon>
        <taxon>Spizellomycetales</taxon>
        <taxon>Spizellomycetaceae</taxon>
        <taxon>Spizellomyces</taxon>
    </lineage>
</organism>
<accession>A0A0L0HB67</accession>
<reference evidence="1 2" key="1">
    <citation type="submission" date="2009-08" db="EMBL/GenBank/DDBJ databases">
        <title>The Genome Sequence of Spizellomyces punctatus strain DAOM BR117.</title>
        <authorList>
            <consortium name="The Broad Institute Genome Sequencing Platform"/>
            <person name="Russ C."/>
            <person name="Cuomo C."/>
            <person name="Shea T."/>
            <person name="Young S.K."/>
            <person name="Zeng Q."/>
            <person name="Koehrsen M."/>
            <person name="Haas B."/>
            <person name="Borodovsky M."/>
            <person name="Guigo R."/>
            <person name="Alvarado L."/>
            <person name="Berlin A."/>
            <person name="Bochicchio J."/>
            <person name="Borenstein D."/>
            <person name="Chapman S."/>
            <person name="Chen Z."/>
            <person name="Engels R."/>
            <person name="Freedman E."/>
            <person name="Gellesch M."/>
            <person name="Goldberg J."/>
            <person name="Griggs A."/>
            <person name="Gujja S."/>
            <person name="Heiman D."/>
            <person name="Hepburn T."/>
            <person name="Howarth C."/>
            <person name="Jen D."/>
            <person name="Larson L."/>
            <person name="Lewis B."/>
            <person name="Mehta T."/>
            <person name="Park D."/>
            <person name="Pearson M."/>
            <person name="Roberts A."/>
            <person name="Saif S."/>
            <person name="Shenoy N."/>
            <person name="Sisk P."/>
            <person name="Stolte C."/>
            <person name="Sykes S."/>
            <person name="Thomson T."/>
            <person name="Walk T."/>
            <person name="White J."/>
            <person name="Yandava C."/>
            <person name="Burger G."/>
            <person name="Gray M.W."/>
            <person name="Holland P.W.H."/>
            <person name="King N."/>
            <person name="Lang F.B.F."/>
            <person name="Roger A.J."/>
            <person name="Ruiz-Trillo I."/>
            <person name="Lander E."/>
            <person name="Nusbaum C."/>
        </authorList>
    </citation>
    <scope>NUCLEOTIDE SEQUENCE [LARGE SCALE GENOMIC DNA]</scope>
    <source>
        <strain evidence="1 2">DAOM BR117</strain>
    </source>
</reference>
<dbReference type="AlphaFoldDB" id="A0A0L0HB67"/>
<dbReference type="VEuPathDB" id="FungiDB:SPPG_09424"/>
<evidence type="ECO:0000313" key="2">
    <source>
        <dbReference type="Proteomes" id="UP000053201"/>
    </source>
</evidence>
<dbReference type="RefSeq" id="XP_016606003.1">
    <property type="nucleotide sequence ID" value="XM_016757588.1"/>
</dbReference>
<gene>
    <name evidence="1" type="ORF">SPPG_09424</name>
</gene>
<proteinExistence type="predicted"/>
<dbReference type="Proteomes" id="UP000053201">
    <property type="component" value="Unassembled WGS sequence"/>
</dbReference>
<name>A0A0L0HB67_SPIPD</name>
<dbReference type="InParanoid" id="A0A0L0HB67"/>
<dbReference type="EMBL" id="KQ257462">
    <property type="protein sequence ID" value="KNC97963.1"/>
    <property type="molecule type" value="Genomic_DNA"/>
</dbReference>
<sequence>MAQTLVCCRTHANSRVPLLRKPMIFSRLCTKELRGRAINQFREHSSLPHKNAQEQHYARIYLYLKNEHSKIQHAHLKVDRSCLKDSSSMEEYNVCSNEPHAVCYRLWPMTISRMPRVRKLVIFSSLLHQRG</sequence>